<dbReference type="RefSeq" id="WP_003995258.1">
    <property type="nucleotide sequence ID" value="NZ_GG657757.1"/>
</dbReference>
<dbReference type="InterPro" id="IPR006094">
    <property type="entry name" value="Oxid_FAD_bind_N"/>
</dbReference>
<dbReference type="EMBL" id="GG657757">
    <property type="protein sequence ID" value="EFL37105.1"/>
    <property type="molecule type" value="Genomic_DNA"/>
</dbReference>
<dbReference type="InterPro" id="IPR016169">
    <property type="entry name" value="FAD-bd_PCMH_sub2"/>
</dbReference>
<dbReference type="AlphaFoldDB" id="D9XHS6"/>
<comment type="cofactor">
    <cofactor evidence="1">
        <name>FAD</name>
        <dbReference type="ChEBI" id="CHEBI:57692"/>
    </cofactor>
</comment>
<dbReference type="Proteomes" id="UP000004184">
    <property type="component" value="Unassembled WGS sequence"/>
</dbReference>
<evidence type="ECO:0000313" key="9">
    <source>
        <dbReference type="Proteomes" id="UP000004184"/>
    </source>
</evidence>
<evidence type="ECO:0000256" key="4">
    <source>
        <dbReference type="ARBA" id="ARBA00022827"/>
    </source>
</evidence>
<keyword evidence="3" id="KW-0285">Flavoprotein</keyword>
<evidence type="ECO:0000256" key="2">
    <source>
        <dbReference type="ARBA" id="ARBA00005466"/>
    </source>
</evidence>
<gene>
    <name evidence="8" type="ORF">SSQG_07623</name>
</gene>
<evidence type="ECO:0000256" key="5">
    <source>
        <dbReference type="ARBA" id="ARBA00023002"/>
    </source>
</evidence>
<dbReference type="Gene3D" id="3.40.462.20">
    <property type="match status" value="1"/>
</dbReference>
<keyword evidence="8" id="KW-0449">Lipoprotein</keyword>
<dbReference type="Gene3D" id="3.30.465.10">
    <property type="match status" value="1"/>
</dbReference>
<feature type="region of interest" description="Disordered" evidence="6">
    <location>
        <begin position="1"/>
        <end position="39"/>
    </location>
</feature>
<feature type="domain" description="FAD-binding PCMH-type" evidence="7">
    <location>
        <begin position="75"/>
        <end position="244"/>
    </location>
</feature>
<dbReference type="GO" id="GO:0016491">
    <property type="term" value="F:oxidoreductase activity"/>
    <property type="evidence" value="ECO:0007669"/>
    <property type="project" value="UniProtKB-KW"/>
</dbReference>
<dbReference type="Gene3D" id="3.30.43.10">
    <property type="entry name" value="Uridine Diphospho-n-acetylenolpyruvylglucosamine Reductase, domain 2"/>
    <property type="match status" value="1"/>
</dbReference>
<evidence type="ECO:0000313" key="8">
    <source>
        <dbReference type="EMBL" id="EFL37105.1"/>
    </source>
</evidence>
<dbReference type="Pfam" id="PF08031">
    <property type="entry name" value="BBE"/>
    <property type="match status" value="1"/>
</dbReference>
<dbReference type="PROSITE" id="PS51387">
    <property type="entry name" value="FAD_PCMH"/>
    <property type="match status" value="1"/>
</dbReference>
<protein>
    <submittedName>
        <fullName evidence="8">Lipoprotein</fullName>
    </submittedName>
</protein>
<dbReference type="PANTHER" id="PTHR42973:SF39">
    <property type="entry name" value="FAD-BINDING PCMH-TYPE DOMAIN-CONTAINING PROTEIN"/>
    <property type="match status" value="1"/>
</dbReference>
<keyword evidence="9" id="KW-1185">Reference proteome</keyword>
<proteinExistence type="inferred from homology"/>
<organism evidence="8 9">
    <name type="scientific">Streptomyces viridochromogenes (strain DSM 40736 / JCM 4977 / BCRC 1201 / Tue 494)</name>
    <dbReference type="NCBI Taxonomy" id="591159"/>
    <lineage>
        <taxon>Bacteria</taxon>
        <taxon>Bacillati</taxon>
        <taxon>Actinomycetota</taxon>
        <taxon>Actinomycetes</taxon>
        <taxon>Kitasatosporales</taxon>
        <taxon>Streptomycetaceae</taxon>
        <taxon>Streptomyces</taxon>
    </lineage>
</organism>
<name>D9XHS6_STRVT</name>
<dbReference type="InterPro" id="IPR012951">
    <property type="entry name" value="BBE"/>
</dbReference>
<dbReference type="InterPro" id="IPR016166">
    <property type="entry name" value="FAD-bd_PCMH"/>
</dbReference>
<dbReference type="InterPro" id="IPR050416">
    <property type="entry name" value="FAD-linked_Oxidoreductase"/>
</dbReference>
<keyword evidence="5" id="KW-0560">Oxidoreductase</keyword>
<evidence type="ECO:0000256" key="6">
    <source>
        <dbReference type="SAM" id="MobiDB-lite"/>
    </source>
</evidence>
<dbReference type="STRING" id="591159.SSQG_07623"/>
<dbReference type="InterPro" id="IPR036318">
    <property type="entry name" value="FAD-bd_PCMH-like_sf"/>
</dbReference>
<evidence type="ECO:0000259" key="7">
    <source>
        <dbReference type="PROSITE" id="PS51387"/>
    </source>
</evidence>
<evidence type="ECO:0000256" key="3">
    <source>
        <dbReference type="ARBA" id="ARBA00022630"/>
    </source>
</evidence>
<dbReference type="PANTHER" id="PTHR42973">
    <property type="entry name" value="BINDING OXIDOREDUCTASE, PUTATIVE (AFU_ORTHOLOGUE AFUA_1G17690)-RELATED"/>
    <property type="match status" value="1"/>
</dbReference>
<dbReference type="SUPFAM" id="SSF56176">
    <property type="entry name" value="FAD-binding/transporter-associated domain-like"/>
    <property type="match status" value="1"/>
</dbReference>
<dbReference type="eggNOG" id="COG0277">
    <property type="taxonomic scope" value="Bacteria"/>
</dbReference>
<dbReference type="Pfam" id="PF01565">
    <property type="entry name" value="FAD_binding_4"/>
    <property type="match status" value="1"/>
</dbReference>
<dbReference type="InterPro" id="IPR016167">
    <property type="entry name" value="FAD-bd_PCMH_sub1"/>
</dbReference>
<evidence type="ECO:0000256" key="1">
    <source>
        <dbReference type="ARBA" id="ARBA00001974"/>
    </source>
</evidence>
<comment type="similarity">
    <text evidence="2">Belongs to the oxygen-dependent FAD-linked oxidoreductase family.</text>
</comment>
<feature type="compositionally biased region" description="Low complexity" evidence="6">
    <location>
        <begin position="22"/>
        <end position="31"/>
    </location>
</feature>
<dbReference type="GO" id="GO:0071949">
    <property type="term" value="F:FAD binding"/>
    <property type="evidence" value="ECO:0007669"/>
    <property type="project" value="InterPro"/>
</dbReference>
<sequence length="481" mass="50258">MVTMARNRLFHAPTVGTEGRAAHAASSAAAPPRAPGHRGAKVDWDRLRQRMRGALLRPGDPGFEDARKVFNPLNDDHVPVAVAQCESTSDVSEAVRAAASRVPLAARSGGHSYVGYSAPHGGLALDLRRMSAVEVQSDGVATVGAGAPLRDVYGGVAQANRCLPAGSCFTVGVAGVTLGGGIGVLQRRFGLTCDHLVGAEMVTADGRTLTVSAARTPDLFWALRGGGGGNFGIVTQFTFATDPAPALTVFVVGFPPGKVPEVLSAWQSWISAAPRELWANCNMTGGDVPSCRVAGCFVGPSSSCNPLLDDLISRSGVLPNRRTVQDREYFSAMRFFSGSPERQSFVASSRILSEQASSPDAVAGLLVGRPGVSIILDPLGGAVADVGVQQTAFPHRKAFATAQIYASATAASEAEVTRTVRDVVAGLASLGLGGGYVNYIDPALPDWAQAYYGPNLQRLRSVAHDYDPDGVFDFPQGLTRT</sequence>
<keyword evidence="4" id="KW-0274">FAD</keyword>
<accession>D9XHS6</accession>
<reference evidence="9" key="1">
    <citation type="submission" date="2009-02" db="EMBL/GenBank/DDBJ databases">
        <title>Annotation of Streptomyces viridochromogenes strain DSM 40736.</title>
        <authorList>
            <consortium name="The Broad Institute Genome Sequencing Platform"/>
            <consortium name="Broad Institute Microbial Sequencing Center"/>
            <person name="Fischbach M."/>
            <person name="Godfrey P."/>
            <person name="Ward D."/>
            <person name="Young S."/>
            <person name="Zeng Q."/>
            <person name="Koehrsen M."/>
            <person name="Alvarado L."/>
            <person name="Berlin A.M."/>
            <person name="Bochicchio J."/>
            <person name="Borenstein D."/>
            <person name="Chapman S.B."/>
            <person name="Chen Z."/>
            <person name="Engels R."/>
            <person name="Freedman E."/>
            <person name="Gellesch M."/>
            <person name="Goldberg J."/>
            <person name="Griggs A."/>
            <person name="Gujja S."/>
            <person name="Heilman E.R."/>
            <person name="Heiman D.I."/>
            <person name="Hepburn T.A."/>
            <person name="Howarth C."/>
            <person name="Jen D."/>
            <person name="Larson L."/>
            <person name="Lewis B."/>
            <person name="Mehta T."/>
            <person name="Park D."/>
            <person name="Pearson M."/>
            <person name="Richards J."/>
            <person name="Roberts A."/>
            <person name="Saif S."/>
            <person name="Shea T.D."/>
            <person name="Shenoy N."/>
            <person name="Sisk P."/>
            <person name="Stolte C."/>
            <person name="Sykes S.N."/>
            <person name="Thomson T."/>
            <person name="Walk T."/>
            <person name="White J."/>
            <person name="Yandava C."/>
            <person name="Straight P."/>
            <person name="Clardy J."/>
            <person name="Hung D."/>
            <person name="Kolter R."/>
            <person name="Mekalanos J."/>
            <person name="Walker S."/>
            <person name="Walsh C.T."/>
            <person name="Wieland-Brown L.C."/>
            <person name="Haas B."/>
            <person name="Nusbaum C."/>
            <person name="Birren B."/>
        </authorList>
    </citation>
    <scope>NUCLEOTIDE SEQUENCE [LARGE SCALE GENOMIC DNA]</scope>
    <source>
        <strain evidence="9">DSM 40736 / JCM 4977 / BCRC 1201 / Tue 494</strain>
    </source>
</reference>
<dbReference type="HOGENOM" id="CLU_018354_10_2_11"/>